<dbReference type="Proteomes" id="UP000515971">
    <property type="component" value="Chromosome"/>
</dbReference>
<dbReference type="RefSeq" id="WP_187537382.1">
    <property type="nucleotide sequence ID" value="NZ_BAABJT010000001.1"/>
</dbReference>
<accession>A0A7G9SG15</accession>
<reference evidence="2 3" key="1">
    <citation type="submission" date="2020-08" db="EMBL/GenBank/DDBJ databases">
        <title>Genome sequence of Sphingomonas lutea KCTC 23642T.</title>
        <authorList>
            <person name="Hyun D.-W."/>
            <person name="Bae J.-W."/>
        </authorList>
    </citation>
    <scope>NUCLEOTIDE SEQUENCE [LARGE SCALE GENOMIC DNA]</scope>
    <source>
        <strain evidence="2 3">KCTC 23642</strain>
    </source>
</reference>
<keyword evidence="1" id="KW-0472">Membrane</keyword>
<protein>
    <submittedName>
        <fullName evidence="2">DUF805 domain-containing protein</fullName>
    </submittedName>
</protein>
<dbReference type="EMBL" id="CP060718">
    <property type="protein sequence ID" value="QNN66790.1"/>
    <property type="molecule type" value="Genomic_DNA"/>
</dbReference>
<proteinExistence type="predicted"/>
<evidence type="ECO:0000256" key="1">
    <source>
        <dbReference type="SAM" id="Phobius"/>
    </source>
</evidence>
<evidence type="ECO:0000313" key="3">
    <source>
        <dbReference type="Proteomes" id="UP000515971"/>
    </source>
</evidence>
<feature type="transmembrane region" description="Helical" evidence="1">
    <location>
        <begin position="85"/>
        <end position="106"/>
    </location>
</feature>
<gene>
    <name evidence="2" type="ORF">H9L13_08940</name>
</gene>
<dbReference type="InterPro" id="IPR008523">
    <property type="entry name" value="DUF805"/>
</dbReference>
<organism evidence="2 3">
    <name type="scientific">Sphingomonas lutea</name>
    <dbReference type="NCBI Taxonomy" id="1045317"/>
    <lineage>
        <taxon>Bacteria</taxon>
        <taxon>Pseudomonadati</taxon>
        <taxon>Pseudomonadota</taxon>
        <taxon>Alphaproteobacteria</taxon>
        <taxon>Sphingomonadales</taxon>
        <taxon>Sphingomonadaceae</taxon>
        <taxon>Sphingomonas</taxon>
    </lineage>
</organism>
<sequence>MQERSPVEWALLPLKRYAQFSGRAPRAEYWWFSGATFALGLLLDGLDWALGFEQGLFGWIVTLALFIPGIAVMSRRLHDIDRSSWWLVAMLIPVAVIAFEIVQAELSGLGENADLSSMFFVALIAFFIIAVILLIFSLRRGTEGANRYGPDPYGSAEGQSDPLS</sequence>
<feature type="transmembrane region" description="Helical" evidence="1">
    <location>
        <begin position="56"/>
        <end position="73"/>
    </location>
</feature>
<dbReference type="GO" id="GO:0005886">
    <property type="term" value="C:plasma membrane"/>
    <property type="evidence" value="ECO:0007669"/>
    <property type="project" value="TreeGrafter"/>
</dbReference>
<name>A0A7G9SG15_9SPHN</name>
<dbReference type="PANTHER" id="PTHR34980:SF2">
    <property type="entry name" value="INNER MEMBRANE PROTEIN YHAH-RELATED"/>
    <property type="match status" value="1"/>
</dbReference>
<dbReference type="KEGG" id="slut:H9L13_08940"/>
<dbReference type="AlphaFoldDB" id="A0A7G9SG15"/>
<dbReference type="PANTHER" id="PTHR34980">
    <property type="entry name" value="INNER MEMBRANE PROTEIN-RELATED-RELATED"/>
    <property type="match status" value="1"/>
</dbReference>
<evidence type="ECO:0000313" key="2">
    <source>
        <dbReference type="EMBL" id="QNN66790.1"/>
    </source>
</evidence>
<feature type="transmembrane region" description="Helical" evidence="1">
    <location>
        <begin position="29"/>
        <end position="50"/>
    </location>
</feature>
<keyword evidence="3" id="KW-1185">Reference proteome</keyword>
<keyword evidence="1" id="KW-1133">Transmembrane helix</keyword>
<dbReference type="Pfam" id="PF05656">
    <property type="entry name" value="DUF805"/>
    <property type="match status" value="1"/>
</dbReference>
<feature type="transmembrane region" description="Helical" evidence="1">
    <location>
        <begin position="118"/>
        <end position="138"/>
    </location>
</feature>
<keyword evidence="1" id="KW-0812">Transmembrane</keyword>